<dbReference type="Pfam" id="PF12143">
    <property type="entry name" value="PPO1_KFDV"/>
    <property type="match status" value="1"/>
</dbReference>
<keyword evidence="4" id="KW-0883">Thioether bond</keyword>
<name>A0AAV7EML1_ARIFI</name>
<keyword evidence="3" id="KW-0479">Metal-binding</keyword>
<dbReference type="GO" id="GO:0046872">
    <property type="term" value="F:metal ion binding"/>
    <property type="evidence" value="ECO:0007669"/>
    <property type="project" value="UniProtKB-KW"/>
</dbReference>
<proteinExistence type="inferred from homology"/>
<evidence type="ECO:0000259" key="10">
    <source>
        <dbReference type="PROSITE" id="PS00498"/>
    </source>
</evidence>
<evidence type="ECO:0000256" key="8">
    <source>
        <dbReference type="SAM" id="MobiDB-lite"/>
    </source>
</evidence>
<keyword evidence="12" id="KW-1185">Reference proteome</keyword>
<dbReference type="PANTHER" id="PTHR11474">
    <property type="entry name" value="TYROSINASE FAMILY MEMBER"/>
    <property type="match status" value="1"/>
</dbReference>
<keyword evidence="7" id="KW-1015">Disulfide bond</keyword>
<dbReference type="InterPro" id="IPR008922">
    <property type="entry name" value="Di-copper_centre_dom_sf"/>
</dbReference>
<evidence type="ECO:0000256" key="4">
    <source>
        <dbReference type="ARBA" id="ARBA00022784"/>
    </source>
</evidence>
<organism evidence="11 12">
    <name type="scientific">Aristolochia fimbriata</name>
    <name type="common">White veined hardy Dutchman's pipe vine</name>
    <dbReference type="NCBI Taxonomy" id="158543"/>
    <lineage>
        <taxon>Eukaryota</taxon>
        <taxon>Viridiplantae</taxon>
        <taxon>Streptophyta</taxon>
        <taxon>Embryophyta</taxon>
        <taxon>Tracheophyta</taxon>
        <taxon>Spermatophyta</taxon>
        <taxon>Magnoliopsida</taxon>
        <taxon>Magnoliidae</taxon>
        <taxon>Piperales</taxon>
        <taxon>Aristolochiaceae</taxon>
        <taxon>Aristolochia</taxon>
    </lineage>
</organism>
<dbReference type="GO" id="GO:0004097">
    <property type="term" value="F:catechol oxidase activity"/>
    <property type="evidence" value="ECO:0007669"/>
    <property type="project" value="InterPro"/>
</dbReference>
<comment type="caution">
    <text evidence="11">The sequence shown here is derived from an EMBL/GenBank/DDBJ whole genome shotgun (WGS) entry which is preliminary data.</text>
</comment>
<feature type="domain" description="Tyrosinase copper-binding" evidence="10">
    <location>
        <begin position="508"/>
        <end position="519"/>
    </location>
</feature>
<dbReference type="EMBL" id="JAINDJ010000004">
    <property type="protein sequence ID" value="KAG9449676.1"/>
    <property type="molecule type" value="Genomic_DNA"/>
</dbReference>
<dbReference type="PROSITE" id="PS00498">
    <property type="entry name" value="TYROSINASE_2"/>
    <property type="match status" value="1"/>
</dbReference>
<dbReference type="InterPro" id="IPR022740">
    <property type="entry name" value="Polyphenol_oxidase_C"/>
</dbReference>
<dbReference type="Gene3D" id="1.10.1280.10">
    <property type="entry name" value="Di-copper center containing domain from catechol oxidase"/>
    <property type="match status" value="1"/>
</dbReference>
<dbReference type="InterPro" id="IPR050316">
    <property type="entry name" value="Tyrosinase/Hemocyanin"/>
</dbReference>
<dbReference type="InterPro" id="IPR022739">
    <property type="entry name" value="Polyphenol_oxidase_cen"/>
</dbReference>
<dbReference type="Pfam" id="PF00264">
    <property type="entry name" value="Tyrosinase"/>
    <property type="match status" value="1"/>
</dbReference>
<dbReference type="PROSITE" id="PS00497">
    <property type="entry name" value="TYROSINASE_1"/>
    <property type="match status" value="1"/>
</dbReference>
<comment type="cofactor">
    <cofactor evidence="1">
        <name>Cu(2+)</name>
        <dbReference type="ChEBI" id="CHEBI:29036"/>
    </cofactor>
</comment>
<evidence type="ECO:0000259" key="9">
    <source>
        <dbReference type="PROSITE" id="PS00497"/>
    </source>
</evidence>
<evidence type="ECO:0000313" key="12">
    <source>
        <dbReference type="Proteomes" id="UP000825729"/>
    </source>
</evidence>
<feature type="region of interest" description="Disordered" evidence="8">
    <location>
        <begin position="81"/>
        <end position="105"/>
    </location>
</feature>
<evidence type="ECO:0000256" key="6">
    <source>
        <dbReference type="ARBA" id="ARBA00023008"/>
    </source>
</evidence>
<evidence type="ECO:0000256" key="5">
    <source>
        <dbReference type="ARBA" id="ARBA00023002"/>
    </source>
</evidence>
<accession>A0AAV7EML1</accession>
<feature type="domain" description="Tyrosinase copper-binding" evidence="9">
    <location>
        <begin position="351"/>
        <end position="368"/>
    </location>
</feature>
<comment type="similarity">
    <text evidence="2">Belongs to the tyrosinase family.</text>
</comment>
<sequence length="759" mass="86231">MYIHGEKYVQSQKMRVLVITSYEEIEEAQQPLTRTKHTHSRDRRVLDFKRACVGVQKCPEKGNAVSSHICIPNIPTCSTSEGTQFPPEVSSPFEAPSPGGDSFRGSSDPCITTRTAVLVPHYKSSPLPLLNVTHRIRVEVGAETQLKFWEAPSSGDEDQEAKPPPSIVSLAMGAKLRSAATLLFLLAVAFFSSHVLIQLSREDPSPKQTRASSLLDFSSTVIWVKTLFAAVSGGGEEAAEIRHGLLAADISTCHRSLTDADVPVYCCPPKRESDEPVFDFQFPSPSEPKRIRRPVYLMDEDYIAKYEKAIKIMKQFPYEDPLNFMRQADMHCIYCTGAYNQLNSSYWYKIHRSWLFFPWHRIHVYFHERIVGKLLGDDTFAVPYWNWDHPDGMVIPEFYTRGAYVDKDRDRAHLPPEIVDDSFDYVEKGLGPEEQIASNLAFMYTQMVSGAKKTELFMGCKRFPGEEGDCDGPGTIELAPHNALHTWVGSGLQPERENMGAFYSAARDPIFYAHHANIDRLWTVWKRLKGHEPEFIEPDWLDSYFYFHDENRRLVRIKIRDCLDIEKLNYGYEEADLPWLNARPKPSIPPKLARHILRLREAEQNALLLPSEASTTPYFGAEGRVLDETIRVKVGRPKRRRSAKEKEEEEEVLAVYGIDVKKDVYVKFDVLVNAVDESGTGPEQREFAGTFVNARHGVRIVKREGDSTKKMKAVLKLGISELLEDLEAEEEESIWVSLVPKGGTGVHVAVEGVRIEYMR</sequence>
<evidence type="ECO:0000313" key="11">
    <source>
        <dbReference type="EMBL" id="KAG9449676.1"/>
    </source>
</evidence>
<dbReference type="AlphaFoldDB" id="A0AAV7EML1"/>
<keyword evidence="5" id="KW-0560">Oxidoreductase</keyword>
<protein>
    <recommendedName>
        <fullName evidence="9 10">Tyrosinase copper-binding domain-containing protein</fullName>
    </recommendedName>
</protein>
<dbReference type="InterPro" id="IPR002227">
    <property type="entry name" value="Tyrosinase_Cu-bd"/>
</dbReference>
<evidence type="ECO:0000256" key="3">
    <source>
        <dbReference type="ARBA" id="ARBA00022723"/>
    </source>
</evidence>
<reference evidence="11 12" key="1">
    <citation type="submission" date="2021-07" db="EMBL/GenBank/DDBJ databases">
        <title>The Aristolochia fimbriata genome: insights into angiosperm evolution, floral development and chemical biosynthesis.</title>
        <authorList>
            <person name="Jiao Y."/>
        </authorList>
    </citation>
    <scope>NUCLEOTIDE SEQUENCE [LARGE SCALE GENOMIC DNA]</scope>
    <source>
        <strain evidence="11">IBCAS-2021</strain>
        <tissue evidence="11">Leaf</tissue>
    </source>
</reference>
<dbReference type="PRINTS" id="PR00092">
    <property type="entry name" value="TYROSINASE"/>
</dbReference>
<evidence type="ECO:0000256" key="7">
    <source>
        <dbReference type="ARBA" id="ARBA00023157"/>
    </source>
</evidence>
<dbReference type="PANTHER" id="PTHR11474:SF128">
    <property type="entry name" value="AUREUSIDIN SYNTHASE-LIKE"/>
    <property type="match status" value="1"/>
</dbReference>
<dbReference type="Pfam" id="PF12142">
    <property type="entry name" value="PPO1_DWL"/>
    <property type="match status" value="1"/>
</dbReference>
<evidence type="ECO:0000256" key="2">
    <source>
        <dbReference type="ARBA" id="ARBA00009928"/>
    </source>
</evidence>
<dbReference type="Proteomes" id="UP000825729">
    <property type="component" value="Unassembled WGS sequence"/>
</dbReference>
<dbReference type="SUPFAM" id="SSF48056">
    <property type="entry name" value="Di-copper centre-containing domain"/>
    <property type="match status" value="1"/>
</dbReference>
<gene>
    <name evidence="11" type="ORF">H6P81_009641</name>
</gene>
<evidence type="ECO:0000256" key="1">
    <source>
        <dbReference type="ARBA" id="ARBA00001973"/>
    </source>
</evidence>
<keyword evidence="6" id="KW-0186">Copper</keyword>